<evidence type="ECO:0000313" key="2">
    <source>
        <dbReference type="Proteomes" id="UP001439008"/>
    </source>
</evidence>
<dbReference type="Proteomes" id="UP001439008">
    <property type="component" value="Unassembled WGS sequence"/>
</dbReference>
<keyword evidence="2" id="KW-1185">Reference proteome</keyword>
<reference evidence="1 2" key="1">
    <citation type="journal article" date="2024" name="BMC Biol.">
        <title>Comparative genomics of Ascetosporea gives new insight into the evolutionary basis for animal parasitism in Rhizaria.</title>
        <authorList>
            <person name="Hiltunen Thoren M."/>
            <person name="Onut-Brannstrom I."/>
            <person name="Alfjorden A."/>
            <person name="Peckova H."/>
            <person name="Swords F."/>
            <person name="Hooper C."/>
            <person name="Holzer A.S."/>
            <person name="Bass D."/>
            <person name="Burki F."/>
        </authorList>
    </citation>
    <scope>NUCLEOTIDE SEQUENCE [LARGE SCALE GENOMIC DNA]</scope>
    <source>
        <strain evidence="1">20-A016</strain>
    </source>
</reference>
<name>A0ABV2AR62_9EUKA</name>
<organism evidence="1 2">
    <name type="scientific">Bonamia ostreae</name>
    <dbReference type="NCBI Taxonomy" id="126728"/>
    <lineage>
        <taxon>Eukaryota</taxon>
        <taxon>Sar</taxon>
        <taxon>Rhizaria</taxon>
        <taxon>Endomyxa</taxon>
        <taxon>Ascetosporea</taxon>
        <taxon>Haplosporida</taxon>
        <taxon>Bonamia</taxon>
    </lineage>
</organism>
<gene>
    <name evidence="1" type="ORF">MHBO_003689</name>
</gene>
<sequence>MSQNRPNRRSLRLPTDNSKNLRKRNVLKSVQKIAIGSIHSQSRKTKRVSIIIKLRTTIGIKDIDEQDIELSLKHGAFEIFKDDNLASDSFFNQNIDEILSQRAITLNHTENKSLILAEENEVDLDMTWSDIWNENFYQKLKTLKNLKKLKRKEVFSKKLNFSSKYILKALETPKMVEIRTLLHYCRC</sequence>
<comment type="caution">
    <text evidence="1">The sequence shown here is derived from an EMBL/GenBank/DDBJ whole genome shotgun (WGS) entry which is preliminary data.</text>
</comment>
<proteinExistence type="predicted"/>
<accession>A0ABV2AR62</accession>
<dbReference type="EMBL" id="JBDODL010002337">
    <property type="protein sequence ID" value="MES1922173.1"/>
    <property type="molecule type" value="Genomic_DNA"/>
</dbReference>
<protein>
    <submittedName>
        <fullName evidence="1">Uncharacterized protein</fullName>
    </submittedName>
</protein>
<evidence type="ECO:0000313" key="1">
    <source>
        <dbReference type="EMBL" id="MES1922173.1"/>
    </source>
</evidence>